<keyword evidence="1" id="KW-0732">Signal</keyword>
<dbReference type="Proteomes" id="UP001168694">
    <property type="component" value="Unassembled WGS sequence"/>
</dbReference>
<dbReference type="EMBL" id="JAUHLN010000001">
    <property type="protein sequence ID" value="MDN4072205.1"/>
    <property type="molecule type" value="Genomic_DNA"/>
</dbReference>
<dbReference type="RefSeq" id="WP_290398332.1">
    <property type="nucleotide sequence ID" value="NZ_JAUHLN010000001.1"/>
</dbReference>
<organism evidence="2 3">
    <name type="scientific">Fictibacillus terranigra</name>
    <dbReference type="NCBI Taxonomy" id="3058424"/>
    <lineage>
        <taxon>Bacteria</taxon>
        <taxon>Bacillati</taxon>
        <taxon>Bacillota</taxon>
        <taxon>Bacilli</taxon>
        <taxon>Bacillales</taxon>
        <taxon>Fictibacillaceae</taxon>
        <taxon>Fictibacillus</taxon>
    </lineage>
</organism>
<reference evidence="2" key="1">
    <citation type="submission" date="2023-06" db="EMBL/GenBank/DDBJ databases">
        <title>Draft Genome Sequences of Representative Paenibacillus Polymyxa, Bacillus cereus, Fictibacillus sp., and Brevibacillus agri Strains Isolated from Amazonian Dark Earth.</title>
        <authorList>
            <person name="Pellegrinetti T.A."/>
            <person name="Cunha I.C.M."/>
            <person name="Chaves M.G."/>
            <person name="Freitas A.S."/>
            <person name="Silva A.V.R."/>
            <person name="Tsai S.M."/>
            <person name="Mendes L.W."/>
        </authorList>
    </citation>
    <scope>NUCLEOTIDE SEQUENCE</scope>
    <source>
        <strain evidence="2">CENA-BCM004</strain>
    </source>
</reference>
<evidence type="ECO:0000313" key="2">
    <source>
        <dbReference type="EMBL" id="MDN4072205.1"/>
    </source>
</evidence>
<gene>
    <name evidence="2" type="ORF">QYF49_04060</name>
</gene>
<sequence>MKLFLSAALAASIILPAQASAAAPTYTVNPSSKTYKGLMMNFSTYNFYTKHYYLIRSYLEQLEKTGGGTLILKKGTYSISNTLYVKYIVRSFECYA</sequence>
<feature type="signal peptide" evidence="1">
    <location>
        <begin position="1"/>
        <end position="21"/>
    </location>
</feature>
<feature type="chain" id="PRO_5046116200" evidence="1">
    <location>
        <begin position="22"/>
        <end position="96"/>
    </location>
</feature>
<proteinExistence type="predicted"/>
<comment type="caution">
    <text evidence="2">The sequence shown here is derived from an EMBL/GenBank/DDBJ whole genome shotgun (WGS) entry which is preliminary data.</text>
</comment>
<name>A0ABT8E2T4_9BACL</name>
<protein>
    <submittedName>
        <fullName evidence="2">Uncharacterized protein</fullName>
    </submittedName>
</protein>
<keyword evidence="3" id="KW-1185">Reference proteome</keyword>
<accession>A0ABT8E2T4</accession>
<evidence type="ECO:0000313" key="3">
    <source>
        <dbReference type="Proteomes" id="UP001168694"/>
    </source>
</evidence>
<evidence type="ECO:0000256" key="1">
    <source>
        <dbReference type="SAM" id="SignalP"/>
    </source>
</evidence>